<accession>A0ABT7PDH8</accession>
<reference evidence="2 3" key="1">
    <citation type="submission" date="2023-06" db="EMBL/GenBank/DDBJ databases">
        <title>Roseiconus lacunae JC819 isolated from Gulf of Mannar region, Tamil Nadu.</title>
        <authorList>
            <person name="Pk S."/>
            <person name="Ch S."/>
            <person name="Ch V.R."/>
        </authorList>
    </citation>
    <scope>NUCLEOTIDE SEQUENCE [LARGE SCALE GENOMIC DNA]</scope>
    <source>
        <strain evidence="2 3">JC819</strain>
    </source>
</reference>
<evidence type="ECO:0000313" key="2">
    <source>
        <dbReference type="EMBL" id="MDM4014549.1"/>
    </source>
</evidence>
<protein>
    <submittedName>
        <fullName evidence="2">Uncharacterized protein</fullName>
    </submittedName>
</protein>
<organism evidence="2 3">
    <name type="scientific">Roseiconus lacunae</name>
    <dbReference type="NCBI Taxonomy" id="2605694"/>
    <lineage>
        <taxon>Bacteria</taxon>
        <taxon>Pseudomonadati</taxon>
        <taxon>Planctomycetota</taxon>
        <taxon>Planctomycetia</taxon>
        <taxon>Pirellulales</taxon>
        <taxon>Pirellulaceae</taxon>
        <taxon>Roseiconus</taxon>
    </lineage>
</organism>
<dbReference type="RefSeq" id="WP_289162256.1">
    <property type="nucleotide sequence ID" value="NZ_JASZZN010000002.1"/>
</dbReference>
<evidence type="ECO:0000313" key="3">
    <source>
        <dbReference type="Proteomes" id="UP001239462"/>
    </source>
</evidence>
<sequence length="322" mass="36212">MRFLIGLSTISVPTRFFLVGIVFVASSLTVQAQRYRRGYGPPFIGPVIPGPFFGPIATAPPLPSQPSGVRVQTPFFSLNVRPDSALPPRYYSYGYSSRSYRPAYRYGYEYSHIHPAYPLNYRTPESYYYAPFGVELDYRGLSPSYLETLPHEPLAAQPFEVPSYELPSDENPHPRFSLVSLRQSAALLYQKLAELGEEGEIWNDYLKPDRVADAAQSEAMDADIIELSKRYESITRNPDLSWMRSMAGFDSTHRMLQEWVDYYQATTVVPNMDVKMLKPALPISPAASDEVPKDGTDTADVPKLGEEILPEPIPTPSQVEPL</sequence>
<comment type="caution">
    <text evidence="2">The sequence shown here is derived from an EMBL/GenBank/DDBJ whole genome shotgun (WGS) entry which is preliminary data.</text>
</comment>
<feature type="region of interest" description="Disordered" evidence="1">
    <location>
        <begin position="284"/>
        <end position="322"/>
    </location>
</feature>
<name>A0ABT7PDH8_9BACT</name>
<dbReference type="EMBL" id="JASZZN010000002">
    <property type="protein sequence ID" value="MDM4014549.1"/>
    <property type="molecule type" value="Genomic_DNA"/>
</dbReference>
<evidence type="ECO:0000256" key="1">
    <source>
        <dbReference type="SAM" id="MobiDB-lite"/>
    </source>
</evidence>
<proteinExistence type="predicted"/>
<keyword evidence="3" id="KW-1185">Reference proteome</keyword>
<gene>
    <name evidence="2" type="ORF">QTN89_03835</name>
</gene>
<dbReference type="Proteomes" id="UP001239462">
    <property type="component" value="Unassembled WGS sequence"/>
</dbReference>